<comment type="caution">
    <text evidence="2">The sequence shown here is derived from an EMBL/GenBank/DDBJ whole genome shotgun (WGS) entry which is preliminary data.</text>
</comment>
<dbReference type="Proteomes" id="UP000886523">
    <property type="component" value="Unassembled WGS sequence"/>
</dbReference>
<sequence length="376" mass="40605">MGIGRSRKKRQRRMNGGKTVRLFGYDLFGRPHPLTTSSPGSEDESSALAPPEGPPRSRSTSGSLDADAAPLPEATIANLSRDALKWTPSLTDEQILREEQEQMEKEERRARRAARRLRKQQAATKASQDLEETPAFEGVEFEGFPGGNATLARDAFRPPSMQFEDDGEFGPYVDVPKGRPEEANREESEDEADAGGEYNRRSKKSANSGSGDGSSSRSRSYKSSSITDGSLYAPPHTTRHSRSHGLNLIQQQKAPHNIPLPPSSAGGSQSDLERPPLRLKTSKLRGRSAHSRSSASTSQPPSTPSPGPDPISSAHIHDGNNVSFQVGIDRFETLIHTSSLLNPTSSDFPSTGFGGVRGKRSGLRGGQGVALARTRD</sequence>
<dbReference type="EMBL" id="MU128953">
    <property type="protein sequence ID" value="KAF9515108.1"/>
    <property type="molecule type" value="Genomic_DNA"/>
</dbReference>
<organism evidence="2 3">
    <name type="scientific">Hydnum rufescens UP504</name>
    <dbReference type="NCBI Taxonomy" id="1448309"/>
    <lineage>
        <taxon>Eukaryota</taxon>
        <taxon>Fungi</taxon>
        <taxon>Dikarya</taxon>
        <taxon>Basidiomycota</taxon>
        <taxon>Agaricomycotina</taxon>
        <taxon>Agaricomycetes</taxon>
        <taxon>Cantharellales</taxon>
        <taxon>Hydnaceae</taxon>
        <taxon>Hydnum</taxon>
    </lineage>
</organism>
<feature type="compositionally biased region" description="Basic and acidic residues" evidence="1">
    <location>
        <begin position="94"/>
        <end position="109"/>
    </location>
</feature>
<feature type="compositionally biased region" description="Basic and acidic residues" evidence="1">
    <location>
        <begin position="176"/>
        <end position="186"/>
    </location>
</feature>
<proteinExistence type="predicted"/>
<keyword evidence="3" id="KW-1185">Reference proteome</keyword>
<feature type="compositionally biased region" description="Basic residues" evidence="1">
    <location>
        <begin position="280"/>
        <end position="290"/>
    </location>
</feature>
<dbReference type="AlphaFoldDB" id="A0A9P6DXY4"/>
<gene>
    <name evidence="2" type="ORF">BS47DRAFT_1342257</name>
</gene>
<reference evidence="2" key="1">
    <citation type="journal article" date="2020" name="Nat. Commun.">
        <title>Large-scale genome sequencing of mycorrhizal fungi provides insights into the early evolution of symbiotic traits.</title>
        <authorList>
            <person name="Miyauchi S."/>
            <person name="Kiss E."/>
            <person name="Kuo A."/>
            <person name="Drula E."/>
            <person name="Kohler A."/>
            <person name="Sanchez-Garcia M."/>
            <person name="Morin E."/>
            <person name="Andreopoulos B."/>
            <person name="Barry K.W."/>
            <person name="Bonito G."/>
            <person name="Buee M."/>
            <person name="Carver A."/>
            <person name="Chen C."/>
            <person name="Cichocki N."/>
            <person name="Clum A."/>
            <person name="Culley D."/>
            <person name="Crous P.W."/>
            <person name="Fauchery L."/>
            <person name="Girlanda M."/>
            <person name="Hayes R.D."/>
            <person name="Keri Z."/>
            <person name="LaButti K."/>
            <person name="Lipzen A."/>
            <person name="Lombard V."/>
            <person name="Magnuson J."/>
            <person name="Maillard F."/>
            <person name="Murat C."/>
            <person name="Nolan M."/>
            <person name="Ohm R.A."/>
            <person name="Pangilinan J."/>
            <person name="Pereira M.F."/>
            <person name="Perotto S."/>
            <person name="Peter M."/>
            <person name="Pfister S."/>
            <person name="Riley R."/>
            <person name="Sitrit Y."/>
            <person name="Stielow J.B."/>
            <person name="Szollosi G."/>
            <person name="Zifcakova L."/>
            <person name="Stursova M."/>
            <person name="Spatafora J.W."/>
            <person name="Tedersoo L."/>
            <person name="Vaario L.M."/>
            <person name="Yamada A."/>
            <person name="Yan M."/>
            <person name="Wang P."/>
            <person name="Xu J."/>
            <person name="Bruns T."/>
            <person name="Baldrian P."/>
            <person name="Vilgalys R."/>
            <person name="Dunand C."/>
            <person name="Henrissat B."/>
            <person name="Grigoriev I.V."/>
            <person name="Hibbett D."/>
            <person name="Nagy L.G."/>
            <person name="Martin F.M."/>
        </authorList>
    </citation>
    <scope>NUCLEOTIDE SEQUENCE</scope>
    <source>
        <strain evidence="2">UP504</strain>
    </source>
</reference>
<name>A0A9P6DXY4_9AGAM</name>
<feature type="compositionally biased region" description="Basic residues" evidence="1">
    <location>
        <begin position="110"/>
        <end position="119"/>
    </location>
</feature>
<feature type="compositionally biased region" description="Polar residues" evidence="1">
    <location>
        <begin position="339"/>
        <end position="349"/>
    </location>
</feature>
<accession>A0A9P6DXY4</accession>
<evidence type="ECO:0000313" key="2">
    <source>
        <dbReference type="EMBL" id="KAF9515108.1"/>
    </source>
</evidence>
<protein>
    <submittedName>
        <fullName evidence="2">Uncharacterized protein</fullName>
    </submittedName>
</protein>
<feature type="compositionally biased region" description="Low complexity" evidence="1">
    <location>
        <begin position="291"/>
        <end position="300"/>
    </location>
</feature>
<evidence type="ECO:0000256" key="1">
    <source>
        <dbReference type="SAM" id="MobiDB-lite"/>
    </source>
</evidence>
<feature type="region of interest" description="Disordered" evidence="1">
    <location>
        <begin position="339"/>
        <end position="376"/>
    </location>
</feature>
<feature type="compositionally biased region" description="Basic residues" evidence="1">
    <location>
        <begin position="1"/>
        <end position="15"/>
    </location>
</feature>
<feature type="compositionally biased region" description="Low complexity" evidence="1">
    <location>
        <begin position="205"/>
        <end position="225"/>
    </location>
</feature>
<dbReference type="OrthoDB" id="3255924at2759"/>
<feature type="region of interest" description="Disordered" evidence="1">
    <location>
        <begin position="1"/>
        <end position="320"/>
    </location>
</feature>
<evidence type="ECO:0000313" key="3">
    <source>
        <dbReference type="Proteomes" id="UP000886523"/>
    </source>
</evidence>